<evidence type="ECO:0000313" key="1">
    <source>
        <dbReference type="EMBL" id="MDI6448427.1"/>
    </source>
</evidence>
<dbReference type="InterPro" id="IPR027417">
    <property type="entry name" value="P-loop_NTPase"/>
</dbReference>
<accession>A0AAW6TT38</accession>
<dbReference type="RefSeq" id="WP_349243832.1">
    <property type="nucleotide sequence ID" value="NZ_JASCXX010000004.1"/>
</dbReference>
<sequence>MIVVVTGMVGLDKKSYLETVCRIARQNGNEVLLCNVGDMMYDEAPDVPPGKILDISLKRLHSLRRSVFKDIIVKARQAPHLIVNTHATFRWRHGLFPAVDFDQMRQLGADMYVCLIDGVTTMHQRLLEHRAVEHTLKDLIVWREEEIISTEMLCKGIDETAPFYCLARGVEEDTTETFYRLAFERHAKKAYLSFPMTAVAEMDTVLAEIGRFRSQMKRHFICFDPGDLEEAVLPLHAARAKREGRGHIDVEVGDRQIQLSADEVLQIERDINSQIYARDFLLIDQADMIVSFIPAMSDGRAAISSGVERELQHAHEAAKEVYVIWTAQQHPSVFITQTASAVFRTVAEALTFFEKRHLAE</sequence>
<dbReference type="AlphaFoldDB" id="A0AAW6TT38"/>
<keyword evidence="2" id="KW-1185">Reference proteome</keyword>
<gene>
    <name evidence="1" type="ORF">QJ522_05175</name>
</gene>
<organism evidence="1 2">
    <name type="scientific">Anaerobaca lacustris</name>
    <dbReference type="NCBI Taxonomy" id="3044600"/>
    <lineage>
        <taxon>Bacteria</taxon>
        <taxon>Pseudomonadati</taxon>
        <taxon>Planctomycetota</taxon>
        <taxon>Phycisphaerae</taxon>
        <taxon>Sedimentisphaerales</taxon>
        <taxon>Anaerobacaceae</taxon>
        <taxon>Anaerobaca</taxon>
    </lineage>
</organism>
<evidence type="ECO:0000313" key="2">
    <source>
        <dbReference type="Proteomes" id="UP001431776"/>
    </source>
</evidence>
<dbReference type="Gene3D" id="3.40.50.300">
    <property type="entry name" value="P-loop containing nucleotide triphosphate hydrolases"/>
    <property type="match status" value="1"/>
</dbReference>
<proteinExistence type="predicted"/>
<dbReference type="Gene3D" id="3.40.50.450">
    <property type="match status" value="1"/>
</dbReference>
<name>A0AAW6TT38_9BACT</name>
<protein>
    <submittedName>
        <fullName evidence="1">AAA family ATPase</fullName>
    </submittedName>
</protein>
<reference evidence="1" key="1">
    <citation type="submission" date="2023-05" db="EMBL/GenBank/DDBJ databases">
        <title>Anaerotaeda fermentans gen. nov., sp. nov., a novel anaerobic planctomycete of the new family within the order Sedimentisphaerales isolated from Taman Peninsula, Russia.</title>
        <authorList>
            <person name="Khomyakova M.A."/>
            <person name="Merkel A.Y."/>
            <person name="Slobodkin A.I."/>
        </authorList>
    </citation>
    <scope>NUCLEOTIDE SEQUENCE</scope>
    <source>
        <strain evidence="1">M17dextr</strain>
    </source>
</reference>
<dbReference type="EMBL" id="JASCXX010000004">
    <property type="protein sequence ID" value="MDI6448427.1"/>
    <property type="molecule type" value="Genomic_DNA"/>
</dbReference>
<dbReference type="Proteomes" id="UP001431776">
    <property type="component" value="Unassembled WGS sequence"/>
</dbReference>
<comment type="caution">
    <text evidence="1">The sequence shown here is derived from an EMBL/GenBank/DDBJ whole genome shotgun (WGS) entry which is preliminary data.</text>
</comment>